<gene>
    <name evidence="2" type="ORF">ONE63_008943</name>
</gene>
<evidence type="ECO:0000256" key="1">
    <source>
        <dbReference type="SAM" id="Phobius"/>
    </source>
</evidence>
<evidence type="ECO:0000313" key="2">
    <source>
        <dbReference type="EMBL" id="KAJ1525735.1"/>
    </source>
</evidence>
<dbReference type="EMBL" id="JAPTSV010000007">
    <property type="protein sequence ID" value="KAJ1525735.1"/>
    <property type="molecule type" value="Genomic_DNA"/>
</dbReference>
<dbReference type="Proteomes" id="UP001075354">
    <property type="component" value="Chromosome 7"/>
</dbReference>
<dbReference type="PANTHER" id="PTHR21824">
    <property type="entry name" value="TRANSMEMBRANE PROTEIN 177"/>
    <property type="match status" value="1"/>
</dbReference>
<evidence type="ECO:0008006" key="4">
    <source>
        <dbReference type="Google" id="ProtNLM"/>
    </source>
</evidence>
<keyword evidence="3" id="KW-1185">Reference proteome</keyword>
<proteinExistence type="predicted"/>
<keyword evidence="1" id="KW-0472">Membrane</keyword>
<keyword evidence="1" id="KW-1133">Transmembrane helix</keyword>
<keyword evidence="1" id="KW-0812">Transmembrane</keyword>
<sequence length="307" mass="34575">MFRSLRNFSDRLFKSDFAVFRSRKQAAAALLTGSVGVASAVLVPNLAVDWTKSLLQVQKNGSSVAPTKKLRTLLESAKLELDYSGSETKCVRLFPISSNIGETFGSVKPVGCKAVIGIPLFLHAERVEDVSLEKALTSVLTKEEKRNAIARYREASLLSDSAKQYVIGEGLLFAKQPYHYLTPAAISTLAFATTFLQSAAIIHFWGYQKHSFVQRSFVYVASAFLWIPFSFTLMFYSKEILLRNLVSTLNESYVDGGIEYYEKLIERNRIGFELFEPSVSEWIDYKILDVICKQRLSALKELKKTFL</sequence>
<feature type="transmembrane region" description="Helical" evidence="1">
    <location>
        <begin position="180"/>
        <end position="205"/>
    </location>
</feature>
<reference evidence="2" key="1">
    <citation type="submission" date="2022-12" db="EMBL/GenBank/DDBJ databases">
        <title>Chromosome-level genome assembly of the bean flower thrips Megalurothrips usitatus.</title>
        <authorList>
            <person name="Ma L."/>
            <person name="Liu Q."/>
            <person name="Li H."/>
            <person name="Cai W."/>
        </authorList>
    </citation>
    <scope>NUCLEOTIDE SEQUENCE</scope>
    <source>
        <strain evidence="2">Cailab_2022a</strain>
    </source>
</reference>
<evidence type="ECO:0000313" key="3">
    <source>
        <dbReference type="Proteomes" id="UP001075354"/>
    </source>
</evidence>
<feature type="transmembrane region" description="Helical" evidence="1">
    <location>
        <begin position="217"/>
        <end position="236"/>
    </location>
</feature>
<dbReference type="GO" id="GO:0016020">
    <property type="term" value="C:membrane"/>
    <property type="evidence" value="ECO:0007669"/>
    <property type="project" value="TreeGrafter"/>
</dbReference>
<organism evidence="2 3">
    <name type="scientific">Megalurothrips usitatus</name>
    <name type="common">bean blossom thrips</name>
    <dbReference type="NCBI Taxonomy" id="439358"/>
    <lineage>
        <taxon>Eukaryota</taxon>
        <taxon>Metazoa</taxon>
        <taxon>Ecdysozoa</taxon>
        <taxon>Arthropoda</taxon>
        <taxon>Hexapoda</taxon>
        <taxon>Insecta</taxon>
        <taxon>Pterygota</taxon>
        <taxon>Neoptera</taxon>
        <taxon>Paraneoptera</taxon>
        <taxon>Thysanoptera</taxon>
        <taxon>Terebrantia</taxon>
        <taxon>Thripoidea</taxon>
        <taxon>Thripidae</taxon>
        <taxon>Megalurothrips</taxon>
    </lineage>
</organism>
<accession>A0AAV7XQL1</accession>
<name>A0AAV7XQL1_9NEOP</name>
<dbReference type="PANTHER" id="PTHR21824:SF4">
    <property type="entry name" value="TRANSMEMBRANE PROTEIN 177"/>
    <property type="match status" value="1"/>
</dbReference>
<protein>
    <recommendedName>
        <fullName evidence="4">Transmembrane protein 177</fullName>
    </recommendedName>
</protein>
<dbReference type="AlphaFoldDB" id="A0AAV7XQL1"/>
<comment type="caution">
    <text evidence="2">The sequence shown here is derived from an EMBL/GenBank/DDBJ whole genome shotgun (WGS) entry which is preliminary data.</text>
</comment>
<dbReference type="InterPro" id="IPR026620">
    <property type="entry name" value="TMEM177"/>
</dbReference>